<dbReference type="GO" id="GO:0016787">
    <property type="term" value="F:hydrolase activity"/>
    <property type="evidence" value="ECO:0007669"/>
    <property type="project" value="InterPro"/>
</dbReference>
<keyword evidence="1" id="KW-1133">Transmembrane helix</keyword>
<dbReference type="GO" id="GO:0005829">
    <property type="term" value="C:cytosol"/>
    <property type="evidence" value="ECO:0007669"/>
    <property type="project" value="TreeGrafter"/>
</dbReference>
<dbReference type="OrthoDB" id="9758243at2"/>
<dbReference type="Pfam" id="PF04851">
    <property type="entry name" value="ResIII"/>
    <property type="match status" value="1"/>
</dbReference>
<evidence type="ECO:0000259" key="2">
    <source>
        <dbReference type="PROSITE" id="PS51192"/>
    </source>
</evidence>
<dbReference type="GO" id="GO:0004386">
    <property type="term" value="F:helicase activity"/>
    <property type="evidence" value="ECO:0007669"/>
    <property type="project" value="UniProtKB-KW"/>
</dbReference>
<dbReference type="PANTHER" id="PTHR47396:SF1">
    <property type="entry name" value="ATP-DEPENDENT HELICASE IRC3-RELATED"/>
    <property type="match status" value="1"/>
</dbReference>
<comment type="caution">
    <text evidence="3">The sequence shown here is derived from an EMBL/GenBank/DDBJ whole genome shotgun (WGS) entry which is preliminary data.</text>
</comment>
<keyword evidence="3" id="KW-0547">Nucleotide-binding</keyword>
<sequence>MLQETSMPSWTFTGRFRSYQQRVLDQAHTLACDGRLHVVAAPGSGKTILGLEVAGRRGQPTLVLSPSLTIRDQWLSRLNEHFATHTPEAAQHSTSIRTPAFITSTTYQSLHAAHERSTDEETGETFTDTDLLAQFDHIGTIILDEAHHLRSQWHNALVDFIARMKERNVELLIISLTATPPYDTTPAQWQRYIDLCGDIDAEISVPELVATGDLAPHQDYVLVGLPTEEEIQRLRDLRRNTVEAAARLANPDDQTGSARTLLTDAPLLLAPEEYLDACLDDEPGSLGLLLLLREWGVPLPEVLTLLLTTEEHAGSIEDGFAFILANPTLFPDAFNDAVTEALKSAHLLRGRKLINTTDLSANTLLVNSAGKCDSIGTIARHEAEQMGEDLRMLILADHIRADMRSLIGTDQPLVQLGVVPAFEAARRALAQAGTPRAAAAAQSMGVLTGSLLIAPRSALERLNALASQHGVELSTRALPNCEDYLIVSGAGAAKTSVRIFTEALAEGTLTILVGTAALLGEGWDCPQLNTLVLASTIKATMMSNQMRGRVIRIDPAVPDKVAHVWHLATADPVHLLNRDVEKDELSASRDFRALSKRFTTFVGPRAYDPVVENGIERCAGESSGWTDVSIPILNKDTLSRSSNRLLVAQLWRQAIDDQNYEGGGGIHLRTRAGIALPEVKIVAAAEMFVAAGVAFGAMLVFETLRFFARAGTWGPLTLAIYLLAAVIVVTWGVLSWYFRRPLLYPEHRIRRQSQALVQALRSIGLITSDSATVDVDSDDQYTYRASLSGASDREEQVFAQALTEMYAPVRNPRYILIPALRHLPWKTFFAQNVPQVIGSKREHVDIFVDALKTNGVHMHALYVRSVEGRAYLLKARKHAASNRGAGTVDQRRYMTARRVYGR</sequence>
<dbReference type="SUPFAM" id="SSF52540">
    <property type="entry name" value="P-loop containing nucleoside triphosphate hydrolases"/>
    <property type="match status" value="2"/>
</dbReference>
<dbReference type="Gene3D" id="3.40.50.300">
    <property type="entry name" value="P-loop containing nucleotide triphosphate hydrolases"/>
    <property type="match status" value="2"/>
</dbReference>
<dbReference type="GO" id="GO:0003677">
    <property type="term" value="F:DNA binding"/>
    <property type="evidence" value="ECO:0007669"/>
    <property type="project" value="InterPro"/>
</dbReference>
<dbReference type="AlphaFoldDB" id="A0A3P1SE45"/>
<gene>
    <name evidence="3" type="ORF">EII11_09740</name>
</gene>
<feature type="transmembrane region" description="Helical" evidence="1">
    <location>
        <begin position="681"/>
        <end position="701"/>
    </location>
</feature>
<dbReference type="GO" id="GO:0005524">
    <property type="term" value="F:ATP binding"/>
    <property type="evidence" value="ECO:0007669"/>
    <property type="project" value="InterPro"/>
</dbReference>
<name>A0A3P1SE45_9ACTO</name>
<dbReference type="InterPro" id="IPR050742">
    <property type="entry name" value="Helicase_Restrict-Modif_Enz"/>
</dbReference>
<dbReference type="SMART" id="SM00487">
    <property type="entry name" value="DEXDc"/>
    <property type="match status" value="1"/>
</dbReference>
<evidence type="ECO:0000256" key="1">
    <source>
        <dbReference type="SAM" id="Phobius"/>
    </source>
</evidence>
<feature type="transmembrane region" description="Helical" evidence="1">
    <location>
        <begin position="713"/>
        <end position="738"/>
    </location>
</feature>
<protein>
    <submittedName>
        <fullName evidence="3">DEAD/DEAH box helicase</fullName>
    </submittedName>
</protein>
<dbReference type="InterPro" id="IPR006935">
    <property type="entry name" value="Helicase/UvrB_N"/>
</dbReference>
<keyword evidence="3" id="KW-0347">Helicase</keyword>
<accession>A0A3P1SE45</accession>
<keyword evidence="1" id="KW-0812">Transmembrane</keyword>
<keyword evidence="3" id="KW-0067">ATP-binding</keyword>
<evidence type="ECO:0000313" key="3">
    <source>
        <dbReference type="EMBL" id="RRC94582.1"/>
    </source>
</evidence>
<dbReference type="Proteomes" id="UP000280444">
    <property type="component" value="Unassembled WGS sequence"/>
</dbReference>
<keyword evidence="3" id="KW-0378">Hydrolase</keyword>
<organism evidence="3 4">
    <name type="scientific">Schaalia canis</name>
    <dbReference type="NCBI Taxonomy" id="100469"/>
    <lineage>
        <taxon>Bacteria</taxon>
        <taxon>Bacillati</taxon>
        <taxon>Actinomycetota</taxon>
        <taxon>Actinomycetes</taxon>
        <taxon>Actinomycetales</taxon>
        <taxon>Actinomycetaceae</taxon>
        <taxon>Schaalia</taxon>
    </lineage>
</organism>
<dbReference type="InterPro" id="IPR027417">
    <property type="entry name" value="P-loop_NTPase"/>
</dbReference>
<evidence type="ECO:0000313" key="4">
    <source>
        <dbReference type="Proteomes" id="UP000280444"/>
    </source>
</evidence>
<dbReference type="InterPro" id="IPR014001">
    <property type="entry name" value="Helicase_ATP-bd"/>
</dbReference>
<dbReference type="PANTHER" id="PTHR47396">
    <property type="entry name" value="TYPE I RESTRICTION ENZYME ECOKI R PROTEIN"/>
    <property type="match status" value="1"/>
</dbReference>
<dbReference type="CDD" id="cd18785">
    <property type="entry name" value="SF2_C"/>
    <property type="match status" value="1"/>
</dbReference>
<feature type="domain" description="Helicase ATP-binding" evidence="2">
    <location>
        <begin position="27"/>
        <end position="198"/>
    </location>
</feature>
<keyword evidence="1" id="KW-0472">Membrane</keyword>
<reference evidence="3 4" key="1">
    <citation type="submission" date="2018-11" db="EMBL/GenBank/DDBJ databases">
        <title>Genomes From Bacteria Associated with the Canine Oral Cavity: a Test Case for Automated Genome-Based Taxonomic Assignment.</title>
        <authorList>
            <person name="Coil D.A."/>
            <person name="Jospin G."/>
            <person name="Darling A.E."/>
            <person name="Wallis C."/>
            <person name="Davis I.J."/>
            <person name="Harris S."/>
            <person name="Eisen J.A."/>
            <person name="Holcombe L.J."/>
            <person name="O'Flynn C."/>
        </authorList>
    </citation>
    <scope>NUCLEOTIDE SEQUENCE [LARGE SCALE GENOMIC DNA]</scope>
    <source>
        <strain evidence="3 4">OH770</strain>
    </source>
</reference>
<keyword evidence="4" id="KW-1185">Reference proteome</keyword>
<dbReference type="EMBL" id="RQZF01000013">
    <property type="protein sequence ID" value="RRC94582.1"/>
    <property type="molecule type" value="Genomic_DNA"/>
</dbReference>
<proteinExistence type="predicted"/>
<dbReference type="PROSITE" id="PS51192">
    <property type="entry name" value="HELICASE_ATP_BIND_1"/>
    <property type="match status" value="1"/>
</dbReference>